<feature type="compositionally biased region" description="Polar residues" evidence="1">
    <location>
        <begin position="331"/>
        <end position="341"/>
    </location>
</feature>
<keyword evidence="3" id="KW-1185">Reference proteome</keyword>
<evidence type="ECO:0000256" key="1">
    <source>
        <dbReference type="SAM" id="MobiDB-lite"/>
    </source>
</evidence>
<dbReference type="AlphaFoldDB" id="A0A6A7BI14"/>
<sequence>MDIRAWERRASAFERPYPGYADEDEGYYEDSGELLSPEDYEEMLFQRVLDKIRIARAAGNEDVQLSTEELDAYQSKLHGARTPAARPQPEPRPTDSSMNDNASAASVPTKHTHSSSRSKKEKQRTSMFSSKSKKDRDKDKSGHRKRVSTSSSVASPPLSQTSPGFLIPGPDGHPVFAPINAYQGHPSRDQLPSSRDQSISCPTSRSTSGTQQPQPVPRKTPPRDQPPPRDVLGAFPGSEHTYRPPTPTLPTQNSPQHPSLPSLSARQQAYARERQLEAQGLISATQQKARGVPFPVEMYQYQAFTPATISPTSSTQQSQQMPQQYVRRVSSAGQSEASWTSMPRRVPVPTSAPPPVPLQRSVAGVGGSAYNVFASSEGYDVDDDEVDAGDLLGMGGEQGQGLGLSTGMAMGTGKNSSRDGERRRKSGKSGKRKN</sequence>
<gene>
    <name evidence="2" type="ORF">T440DRAFT_514759</name>
</gene>
<reference evidence="2" key="1">
    <citation type="submission" date="2020-01" db="EMBL/GenBank/DDBJ databases">
        <authorList>
            <consortium name="DOE Joint Genome Institute"/>
            <person name="Haridas S."/>
            <person name="Albert R."/>
            <person name="Binder M."/>
            <person name="Bloem J."/>
            <person name="Labutti K."/>
            <person name="Salamov A."/>
            <person name="Andreopoulos B."/>
            <person name="Baker S.E."/>
            <person name="Barry K."/>
            <person name="Bills G."/>
            <person name="Bluhm B.H."/>
            <person name="Cannon C."/>
            <person name="Castanera R."/>
            <person name="Culley D.E."/>
            <person name="Daum C."/>
            <person name="Ezra D."/>
            <person name="Gonzalez J.B."/>
            <person name="Henrissat B."/>
            <person name="Kuo A."/>
            <person name="Liang C."/>
            <person name="Lipzen A."/>
            <person name="Lutzoni F."/>
            <person name="Magnuson J."/>
            <person name="Mondo S."/>
            <person name="Nolan M."/>
            <person name="Ohm R."/>
            <person name="Pangilinan J."/>
            <person name="Park H.-J."/>
            <person name="Ramirez L."/>
            <person name="Alfaro M."/>
            <person name="Sun H."/>
            <person name="Tritt A."/>
            <person name="Yoshinaga Y."/>
            <person name="Zwiers L.-H."/>
            <person name="Turgeon B.G."/>
            <person name="Goodwin S.B."/>
            <person name="Spatafora J.W."/>
            <person name="Crous P.W."/>
            <person name="Grigoriev I.V."/>
        </authorList>
    </citation>
    <scope>NUCLEOTIDE SEQUENCE</scope>
    <source>
        <strain evidence="2">IPT5</strain>
    </source>
</reference>
<feature type="compositionally biased region" description="Polar residues" evidence="1">
    <location>
        <begin position="190"/>
        <end position="213"/>
    </location>
</feature>
<feature type="compositionally biased region" description="Polar residues" evidence="1">
    <location>
        <begin position="249"/>
        <end position="267"/>
    </location>
</feature>
<dbReference type="Proteomes" id="UP000799423">
    <property type="component" value="Unassembled WGS sequence"/>
</dbReference>
<feature type="compositionally biased region" description="Basic residues" evidence="1">
    <location>
        <begin position="423"/>
        <end position="434"/>
    </location>
</feature>
<feature type="compositionally biased region" description="Basic residues" evidence="1">
    <location>
        <begin position="110"/>
        <end position="122"/>
    </location>
</feature>
<proteinExistence type="predicted"/>
<feature type="compositionally biased region" description="Low complexity" evidence="1">
    <location>
        <begin position="95"/>
        <end position="106"/>
    </location>
</feature>
<feature type="compositionally biased region" description="Low complexity" evidence="1">
    <location>
        <begin position="148"/>
        <end position="162"/>
    </location>
</feature>
<name>A0A6A7BI14_9PLEO</name>
<feature type="compositionally biased region" description="Pro residues" evidence="1">
    <location>
        <begin position="214"/>
        <end position="229"/>
    </location>
</feature>
<feature type="compositionally biased region" description="Gly residues" evidence="1">
    <location>
        <begin position="392"/>
        <end position="404"/>
    </location>
</feature>
<dbReference type="OrthoDB" id="3932653at2759"/>
<feature type="region of interest" description="Disordered" evidence="1">
    <location>
        <begin position="309"/>
        <end position="360"/>
    </location>
</feature>
<evidence type="ECO:0000313" key="2">
    <source>
        <dbReference type="EMBL" id="KAF2854902.1"/>
    </source>
</evidence>
<dbReference type="EMBL" id="MU006292">
    <property type="protein sequence ID" value="KAF2854902.1"/>
    <property type="molecule type" value="Genomic_DNA"/>
</dbReference>
<accession>A0A6A7BI14</accession>
<feature type="compositionally biased region" description="Low complexity" evidence="1">
    <location>
        <begin position="309"/>
        <end position="324"/>
    </location>
</feature>
<evidence type="ECO:0000313" key="3">
    <source>
        <dbReference type="Proteomes" id="UP000799423"/>
    </source>
</evidence>
<organism evidence="2 3">
    <name type="scientific">Plenodomus tracheiphilus IPT5</name>
    <dbReference type="NCBI Taxonomy" id="1408161"/>
    <lineage>
        <taxon>Eukaryota</taxon>
        <taxon>Fungi</taxon>
        <taxon>Dikarya</taxon>
        <taxon>Ascomycota</taxon>
        <taxon>Pezizomycotina</taxon>
        <taxon>Dothideomycetes</taxon>
        <taxon>Pleosporomycetidae</taxon>
        <taxon>Pleosporales</taxon>
        <taxon>Pleosporineae</taxon>
        <taxon>Leptosphaeriaceae</taxon>
        <taxon>Plenodomus</taxon>
    </lineage>
</organism>
<feature type="region of interest" description="Disordered" evidence="1">
    <location>
        <begin position="58"/>
        <end position="274"/>
    </location>
</feature>
<feature type="region of interest" description="Disordered" evidence="1">
    <location>
        <begin position="380"/>
        <end position="434"/>
    </location>
</feature>
<protein>
    <submittedName>
        <fullName evidence="2">Uncharacterized protein</fullName>
    </submittedName>
</protein>